<protein>
    <recommendedName>
        <fullName evidence="1">Methyltransferase type 11 domain-containing protein</fullName>
    </recommendedName>
</protein>
<proteinExistence type="predicted"/>
<dbReference type="InterPro" id="IPR013216">
    <property type="entry name" value="Methyltransf_11"/>
</dbReference>
<dbReference type="InterPro" id="IPR029063">
    <property type="entry name" value="SAM-dependent_MTases_sf"/>
</dbReference>
<dbReference type="PANTHER" id="PTHR43861">
    <property type="entry name" value="TRANS-ACONITATE 2-METHYLTRANSFERASE-RELATED"/>
    <property type="match status" value="1"/>
</dbReference>
<dbReference type="Gene3D" id="3.40.50.150">
    <property type="entry name" value="Vaccinia Virus protein VP39"/>
    <property type="match status" value="1"/>
</dbReference>
<dbReference type="Proteomes" id="UP000229952">
    <property type="component" value="Unassembled WGS sequence"/>
</dbReference>
<gene>
    <name evidence="2" type="ORF">COX35_02650</name>
</gene>
<dbReference type="AlphaFoldDB" id="A0A2G9YY31"/>
<evidence type="ECO:0000259" key="1">
    <source>
        <dbReference type="Pfam" id="PF08241"/>
    </source>
</evidence>
<dbReference type="CDD" id="cd02440">
    <property type="entry name" value="AdoMet_MTases"/>
    <property type="match status" value="1"/>
</dbReference>
<feature type="domain" description="Methyltransferase type 11" evidence="1">
    <location>
        <begin position="50"/>
        <end position="147"/>
    </location>
</feature>
<comment type="caution">
    <text evidence="2">The sequence shown here is derived from an EMBL/GenBank/DDBJ whole genome shotgun (WGS) entry which is preliminary data.</text>
</comment>
<evidence type="ECO:0000313" key="2">
    <source>
        <dbReference type="EMBL" id="PIP24089.1"/>
    </source>
</evidence>
<reference evidence="2 3" key="1">
    <citation type="submission" date="2017-09" db="EMBL/GenBank/DDBJ databases">
        <title>Depth-based differentiation of microbial function through sediment-hosted aquifers and enrichment of novel symbionts in the deep terrestrial subsurface.</title>
        <authorList>
            <person name="Probst A.J."/>
            <person name="Ladd B."/>
            <person name="Jarett J.K."/>
            <person name="Geller-Mcgrath D.E."/>
            <person name="Sieber C.M."/>
            <person name="Emerson J.B."/>
            <person name="Anantharaman K."/>
            <person name="Thomas B.C."/>
            <person name="Malmstrom R."/>
            <person name="Stieglmeier M."/>
            <person name="Klingl A."/>
            <person name="Woyke T."/>
            <person name="Ryan C.M."/>
            <person name="Banfield J.F."/>
        </authorList>
    </citation>
    <scope>NUCLEOTIDE SEQUENCE [LARGE SCALE GENOMIC DNA]</scope>
    <source>
        <strain evidence="2">CG23_combo_of_CG06-09_8_20_14_all_37_18</strain>
    </source>
</reference>
<organism evidence="2 3">
    <name type="scientific">Candidatus Nealsonbacteria bacterium CG23_combo_of_CG06-09_8_20_14_all_37_18</name>
    <dbReference type="NCBI Taxonomy" id="1974720"/>
    <lineage>
        <taxon>Bacteria</taxon>
        <taxon>Candidatus Nealsoniibacteriota</taxon>
    </lineage>
</organism>
<evidence type="ECO:0000313" key="3">
    <source>
        <dbReference type="Proteomes" id="UP000229952"/>
    </source>
</evidence>
<dbReference type="SUPFAM" id="SSF53335">
    <property type="entry name" value="S-adenosyl-L-methionine-dependent methyltransferases"/>
    <property type="match status" value="1"/>
</dbReference>
<dbReference type="EMBL" id="PCRQ01000072">
    <property type="protein sequence ID" value="PIP24089.1"/>
    <property type="molecule type" value="Genomic_DNA"/>
</dbReference>
<sequence>MNESNQLPKEKTWNHFWKENTNSRFTKKSWSKTRMMKLLNGIVKENMNVLDAGSGSGFFSNYFISKGCNVYALDYSEDALEITKRLTDNRARAYLKENLLDKSFGERYEKKFDIIFSDGLFEHFSKEDQEEIMSNFKKIKKPSGIIATFVPNKYSWWEVVRPMVMPGIKEDPFTSDQLGKLHKNLTIIQRGGINVLPIFLSPDSLLGSKLGMILFVFAK</sequence>
<name>A0A2G9YY31_9BACT</name>
<dbReference type="Pfam" id="PF08241">
    <property type="entry name" value="Methyltransf_11"/>
    <property type="match status" value="1"/>
</dbReference>
<accession>A0A2G9YY31</accession>
<dbReference type="GO" id="GO:0008757">
    <property type="term" value="F:S-adenosylmethionine-dependent methyltransferase activity"/>
    <property type="evidence" value="ECO:0007669"/>
    <property type="project" value="InterPro"/>
</dbReference>